<comment type="caution">
    <text evidence="1">The sequence shown here is derived from an EMBL/GenBank/DDBJ whole genome shotgun (WGS) entry which is preliminary data.</text>
</comment>
<organism evidence="1 2">
    <name type="scientific">Actinomyces urogenitalis DORA_12</name>
    <dbReference type="NCBI Taxonomy" id="1403939"/>
    <lineage>
        <taxon>Bacteria</taxon>
        <taxon>Bacillati</taxon>
        <taxon>Actinomycetota</taxon>
        <taxon>Actinomycetes</taxon>
        <taxon>Actinomycetales</taxon>
        <taxon>Actinomycetaceae</taxon>
        <taxon>Actinomyces</taxon>
    </lineage>
</organism>
<evidence type="ECO:0000313" key="2">
    <source>
        <dbReference type="Proteomes" id="UP000018852"/>
    </source>
</evidence>
<name>W1VIE8_9ACTO</name>
<dbReference type="AlphaFoldDB" id="W1VIE8"/>
<feature type="non-terminal residue" evidence="1">
    <location>
        <position position="1"/>
    </location>
</feature>
<dbReference type="Proteomes" id="UP000018852">
    <property type="component" value="Unassembled WGS sequence"/>
</dbReference>
<gene>
    <name evidence="1" type="ORF">Q605_AUC00788G0001</name>
</gene>
<proteinExistence type="predicted"/>
<reference evidence="1 2" key="1">
    <citation type="submission" date="2013-12" db="EMBL/GenBank/DDBJ databases">
        <title>A Varibaculum cambriense genome reconstructed from a premature infant gut community with otherwise low bacterial novelty that shifts toward anaerobic metabolism during the third week of life.</title>
        <authorList>
            <person name="Brown C.T."/>
            <person name="Sharon I."/>
            <person name="Thomas B.C."/>
            <person name="Castelle C.J."/>
            <person name="Morowitz M.J."/>
            <person name="Banfield J.F."/>
        </authorList>
    </citation>
    <scope>NUCLEOTIDE SEQUENCE [LARGE SCALE GENOMIC DNA]</scope>
    <source>
        <strain evidence="2">DORA_12</strain>
    </source>
</reference>
<accession>W1VIE8</accession>
<dbReference type="EMBL" id="AZLV01000788">
    <property type="protein sequence ID" value="ETJ03824.1"/>
    <property type="molecule type" value="Genomic_DNA"/>
</dbReference>
<sequence>GAHPAGEGRVVPAAATDDDGDLALGGGRRAHDAAVDGLDQVSVGGDEATQAVGSKGQWVVDQECRGELLDGLRRILATCCRCVLRYVKIL</sequence>
<evidence type="ECO:0000313" key="1">
    <source>
        <dbReference type="EMBL" id="ETJ03824.1"/>
    </source>
</evidence>
<protein>
    <submittedName>
        <fullName evidence="1">Uncharacterized protein</fullName>
    </submittedName>
</protein>